<accession>A0A4V2QA08</accession>
<evidence type="ECO:0000313" key="5">
    <source>
        <dbReference type="Proteomes" id="UP000295658"/>
    </source>
</evidence>
<dbReference type="OrthoDB" id="2679563at2"/>
<evidence type="ECO:0000256" key="2">
    <source>
        <dbReference type="SAM" id="SignalP"/>
    </source>
</evidence>
<evidence type="ECO:0000313" key="4">
    <source>
        <dbReference type="EMBL" id="TCL46825.1"/>
    </source>
</evidence>
<reference evidence="4 5" key="1">
    <citation type="submission" date="2019-03" db="EMBL/GenBank/DDBJ databases">
        <title>Genomic Encyclopedia of Type Strains, Phase IV (KMG-IV): sequencing the most valuable type-strain genomes for metagenomic binning, comparative biology and taxonomic classification.</title>
        <authorList>
            <person name="Goeker M."/>
        </authorList>
    </citation>
    <scope>NUCLEOTIDE SEQUENCE [LARGE SCALE GENOMIC DNA]</scope>
    <source>
        <strain evidence="4 5">DSM 24979</strain>
    </source>
</reference>
<dbReference type="EMBL" id="SLUL01000014">
    <property type="protein sequence ID" value="TCL46825.1"/>
    <property type="molecule type" value="Genomic_DNA"/>
</dbReference>
<gene>
    <name evidence="4" type="ORF">EDD69_11484</name>
</gene>
<dbReference type="Proteomes" id="UP000295658">
    <property type="component" value="Unassembled WGS sequence"/>
</dbReference>
<dbReference type="Pfam" id="PF13115">
    <property type="entry name" value="YtkA"/>
    <property type="match status" value="2"/>
</dbReference>
<evidence type="ECO:0000259" key="3">
    <source>
        <dbReference type="Pfam" id="PF13115"/>
    </source>
</evidence>
<proteinExistence type="predicted"/>
<feature type="chain" id="PRO_5039477886" evidence="2">
    <location>
        <begin position="22"/>
        <end position="255"/>
    </location>
</feature>
<dbReference type="AlphaFoldDB" id="A0A4V2QA08"/>
<protein>
    <submittedName>
        <fullName evidence="4">YtkA-like protein</fullName>
    </submittedName>
</protein>
<keyword evidence="5" id="KW-1185">Reference proteome</keyword>
<organism evidence="4 5">
    <name type="scientific">Thermolongibacillus altinsuensis</name>
    <dbReference type="NCBI Taxonomy" id="575256"/>
    <lineage>
        <taxon>Bacteria</taxon>
        <taxon>Bacillati</taxon>
        <taxon>Bacillota</taxon>
        <taxon>Bacilli</taxon>
        <taxon>Bacillales</taxon>
        <taxon>Anoxybacillaceae</taxon>
        <taxon>Thermolongibacillus</taxon>
    </lineage>
</organism>
<comment type="caution">
    <text evidence="4">The sequence shown here is derived from an EMBL/GenBank/DDBJ whole genome shotgun (WGS) entry which is preliminary data.</text>
</comment>
<dbReference type="InterPro" id="IPR032693">
    <property type="entry name" value="YtkA-like_dom"/>
</dbReference>
<sequence length="255" mass="28889">MKKWVYFILCLGWLTACSMNGKSEPAPSKPTAPIEVTFKTIPEVIQVNQPTTLQVVVKQGNDAVEDASDVQFEVWKKGQEKHQMIPAKHQGKGVYAAEKTFDSEGIYFVTYHVTARNMHSMKQVELTVGEINKNEQEEDKDPAAQNQSDHSHDHSAHHDHHGLTIQLSPTETEKDQNTVFKINVQHEGKPLTNAHVTLEYWTGQEKKHTYVNAKEQSAGEYVANIKLSSSGDYHFRAHAIKDELHDHKVIHVHVK</sequence>
<dbReference type="RefSeq" id="WP_132949226.1">
    <property type="nucleotide sequence ID" value="NZ_SLUL01000014.1"/>
</dbReference>
<feature type="domain" description="YtkA-like" evidence="3">
    <location>
        <begin position="160"/>
        <end position="238"/>
    </location>
</feature>
<dbReference type="PROSITE" id="PS51257">
    <property type="entry name" value="PROKAR_LIPOPROTEIN"/>
    <property type="match status" value="1"/>
</dbReference>
<feature type="region of interest" description="Disordered" evidence="1">
    <location>
        <begin position="134"/>
        <end position="161"/>
    </location>
</feature>
<name>A0A4V2QA08_9BACL</name>
<feature type="domain" description="YtkA-like" evidence="3">
    <location>
        <begin position="33"/>
        <end position="112"/>
    </location>
</feature>
<feature type="signal peptide" evidence="2">
    <location>
        <begin position="1"/>
        <end position="21"/>
    </location>
</feature>
<keyword evidence="2" id="KW-0732">Signal</keyword>
<evidence type="ECO:0000256" key="1">
    <source>
        <dbReference type="SAM" id="MobiDB-lite"/>
    </source>
</evidence>